<reference evidence="1" key="1">
    <citation type="submission" date="2021-03" db="EMBL/GenBank/DDBJ databases">
        <authorList>
            <person name="Tran Van P."/>
        </authorList>
    </citation>
    <scope>NUCLEOTIDE SEQUENCE</scope>
</reference>
<proteinExistence type="predicted"/>
<protein>
    <submittedName>
        <fullName evidence="1">Uncharacterized protein</fullName>
    </submittedName>
</protein>
<sequence>MKNFKENVNEFACRELSEALSKNSPSVRSARIQASTSRSPANRSLTLTVDSNVHQKLSAEQKRGHVMSFKPTTRFLPHRRELFCISTSSSLPEMLNTVWRLPLRGFCGSGEGCQVNNPIGWFDVIAIHPELSIHSDLQLVSDNCTIR</sequence>
<evidence type="ECO:0000313" key="1">
    <source>
        <dbReference type="EMBL" id="CAG2054133.1"/>
    </source>
</evidence>
<gene>
    <name evidence="1" type="ORF">TPAB3V08_LOCUS1168</name>
</gene>
<accession>A0ABN7NE12</accession>
<keyword evidence="2" id="KW-1185">Reference proteome</keyword>
<comment type="caution">
    <text evidence="1">The sequence shown here is derived from an EMBL/GenBank/DDBJ whole genome shotgun (WGS) entry which is preliminary data.</text>
</comment>
<evidence type="ECO:0000313" key="2">
    <source>
        <dbReference type="Proteomes" id="UP001153148"/>
    </source>
</evidence>
<dbReference type="Proteomes" id="UP001153148">
    <property type="component" value="Unassembled WGS sequence"/>
</dbReference>
<dbReference type="EMBL" id="CAJPIN010001006">
    <property type="protein sequence ID" value="CAG2054133.1"/>
    <property type="molecule type" value="Genomic_DNA"/>
</dbReference>
<organism evidence="1 2">
    <name type="scientific">Timema podura</name>
    <name type="common">Walking stick</name>
    <dbReference type="NCBI Taxonomy" id="61482"/>
    <lineage>
        <taxon>Eukaryota</taxon>
        <taxon>Metazoa</taxon>
        <taxon>Ecdysozoa</taxon>
        <taxon>Arthropoda</taxon>
        <taxon>Hexapoda</taxon>
        <taxon>Insecta</taxon>
        <taxon>Pterygota</taxon>
        <taxon>Neoptera</taxon>
        <taxon>Polyneoptera</taxon>
        <taxon>Phasmatodea</taxon>
        <taxon>Timematodea</taxon>
        <taxon>Timematoidea</taxon>
        <taxon>Timematidae</taxon>
        <taxon>Timema</taxon>
    </lineage>
</organism>
<name>A0ABN7NE12_TIMPD</name>